<comment type="function">
    <text evidence="14">Catalyzes the transfer of a lysyl group from L-lysyl-tRNA(Lys) to membrane-bound phosphatidylglycerol (PG), which produces lysylphosphatidylglycerol (LPG), a major component of the bacterial membrane with a positive net charge. LPG synthesis contributes to bacterial virulence as it is involved in the resistance mechanism against cationic antimicrobial peptides (CAMP) produces by the host's immune system (defensins, cathelicidins) and by the competing microorganisms.</text>
</comment>
<dbReference type="InterPro" id="IPR051211">
    <property type="entry name" value="PG_lysyltransferase"/>
</dbReference>
<evidence type="ECO:0000256" key="12">
    <source>
        <dbReference type="ARBA" id="ARBA00031899"/>
    </source>
</evidence>
<organism evidence="16 17">
    <name type="scientific">Bacillus cytotoxicus</name>
    <dbReference type="NCBI Taxonomy" id="580165"/>
    <lineage>
        <taxon>Bacteria</taxon>
        <taxon>Bacillati</taxon>
        <taxon>Bacillota</taxon>
        <taxon>Bacilli</taxon>
        <taxon>Bacillales</taxon>
        <taxon>Bacillaceae</taxon>
        <taxon>Bacillus</taxon>
        <taxon>Bacillus cereus group</taxon>
    </lineage>
</organism>
<dbReference type="Pfam" id="PF09924">
    <property type="entry name" value="LPG_synthase_C"/>
    <property type="match status" value="1"/>
</dbReference>
<evidence type="ECO:0000256" key="14">
    <source>
        <dbReference type="RuleBase" id="RU363042"/>
    </source>
</evidence>
<keyword evidence="9 14" id="KW-0443">Lipid metabolism</keyword>
<proteinExistence type="inferred from homology"/>
<comment type="catalytic activity">
    <reaction evidence="13 14">
        <text>L-lysyl-tRNA(Lys) + a 1,2-diacyl-sn-glycero-3-phospho-(1'-sn-glycerol) = a 1,2-diacyl-sn-glycero-3-phospho-1'-(3'-O-L-lysyl)-sn-glycerol + tRNA(Lys)</text>
        <dbReference type="Rhea" id="RHEA:10668"/>
        <dbReference type="Rhea" id="RHEA-COMP:9696"/>
        <dbReference type="Rhea" id="RHEA-COMP:9697"/>
        <dbReference type="ChEBI" id="CHEBI:64716"/>
        <dbReference type="ChEBI" id="CHEBI:75792"/>
        <dbReference type="ChEBI" id="CHEBI:78442"/>
        <dbReference type="ChEBI" id="CHEBI:78529"/>
        <dbReference type="EC" id="2.3.2.3"/>
    </reaction>
</comment>
<dbReference type="GO" id="GO:0046677">
    <property type="term" value="P:response to antibiotic"/>
    <property type="evidence" value="ECO:0007669"/>
    <property type="project" value="UniProtKB-KW"/>
</dbReference>
<keyword evidence="6 14" id="KW-0808">Transferase</keyword>
<evidence type="ECO:0000256" key="11">
    <source>
        <dbReference type="ARBA" id="ARBA00023251"/>
    </source>
</evidence>
<evidence type="ECO:0000313" key="16">
    <source>
        <dbReference type="EMBL" id="SCL88346.1"/>
    </source>
</evidence>
<evidence type="ECO:0000256" key="10">
    <source>
        <dbReference type="ARBA" id="ARBA00023136"/>
    </source>
</evidence>
<comment type="subcellular location">
    <subcellularLocation>
        <location evidence="1 14">Cell membrane</location>
        <topology evidence="1 14">Multi-pass membrane protein</topology>
    </subcellularLocation>
</comment>
<gene>
    <name evidence="14" type="primary">mprF</name>
    <name evidence="16" type="ORF">BCB44BAC_01331</name>
</gene>
<feature type="transmembrane region" description="Helical" evidence="14">
    <location>
        <begin position="202"/>
        <end position="231"/>
    </location>
</feature>
<dbReference type="GO" id="GO:0050071">
    <property type="term" value="F:phosphatidylglycerol lysyltransferase activity"/>
    <property type="evidence" value="ECO:0007669"/>
    <property type="project" value="UniProtKB-EC"/>
</dbReference>
<dbReference type="RefSeq" id="WP_011984264.1">
    <property type="nucleotide sequence ID" value="NZ_CP024109.1"/>
</dbReference>
<feature type="transmembrane region" description="Helical" evidence="14">
    <location>
        <begin position="462"/>
        <end position="484"/>
    </location>
</feature>
<name>A0AAX2CF90_9BACI</name>
<feature type="domain" description="Phosphatidylglycerol lysyltransferase C-terminal" evidence="15">
    <location>
        <begin position="544"/>
        <end position="835"/>
    </location>
</feature>
<dbReference type="PANTHER" id="PTHR34697">
    <property type="entry name" value="PHOSPHATIDYLGLYCEROL LYSYLTRANSFERASE"/>
    <property type="match status" value="1"/>
</dbReference>
<keyword evidence="8 14" id="KW-1133">Transmembrane helix</keyword>
<dbReference type="NCBIfam" id="TIGR00374">
    <property type="entry name" value="flippase-like domain"/>
    <property type="match status" value="1"/>
</dbReference>
<evidence type="ECO:0000256" key="6">
    <source>
        <dbReference type="ARBA" id="ARBA00022679"/>
    </source>
</evidence>
<dbReference type="Proteomes" id="UP000242164">
    <property type="component" value="Unassembled WGS sequence"/>
</dbReference>
<feature type="transmembrane region" description="Helical" evidence="14">
    <location>
        <begin position="339"/>
        <end position="360"/>
    </location>
</feature>
<evidence type="ECO:0000256" key="5">
    <source>
        <dbReference type="ARBA" id="ARBA00022475"/>
    </source>
</evidence>
<feature type="transmembrane region" description="Helical" evidence="14">
    <location>
        <begin position="163"/>
        <end position="181"/>
    </location>
</feature>
<feature type="transmembrane region" description="Helical" evidence="14">
    <location>
        <begin position="129"/>
        <end position="151"/>
    </location>
</feature>
<evidence type="ECO:0000256" key="1">
    <source>
        <dbReference type="ARBA" id="ARBA00004651"/>
    </source>
</evidence>
<dbReference type="AlphaFoldDB" id="A0AAX2CF90"/>
<feature type="transmembrane region" description="Helical" evidence="14">
    <location>
        <begin position="89"/>
        <end position="108"/>
    </location>
</feature>
<dbReference type="EC" id="2.3.2.3" evidence="3 14"/>
<sequence>MSFSWKRLLQIGKFIFPFVVLTIVFFQARKELAGISFRDAIETIKNIPTGGVFLAITLGALAVSTMFFYDFVMLRHLKTDIPVKKIFRVSWTANTLNGFLGFGGLVGAGVRTILYRPYINENGKLIKSIAWMTTAFINGLALLSFLGLIGILDTQFILHENPWLWPVLIFFALFVPLYIGFSKLKNRKKQNVDGQEEEKNPTVLYSLVSLVEWLSAGIVMYVILMLFGIHIDFRKFLGVYVIAALAGVISLVPGGLGSFDLVFLSGLGQYGIDTGVLLPAMLLYRLVYYILPFCLGLIFAAFEMTGAALKKMEDKPFIAPALETTGVLWTLQRDFIGKLGSWASAALTAFAGLMVILSTILPTSIDRAHALHILAPKHLIQFSFSLSLTFGILLFILSRGIYYGTKRSYYMTIVSLIGAAIFNTLKGIDIEETFILLIVLAVLYMLRKRFVRERMEVSFSDIIKLFIFLFIILYLYKNLGVVFAEAKDAFKPDFVVRNITQVKRSALAAAFFVPTFLLIGSLIANRYRNEFPGQPANDKRLQNFLDQYGGNVLSHLGFLGDKQFFFSSDGKALLLFSITGKRLVVLGDPIGDPTSFRTVLQEFLIEADRFGYICVFYQIESRWMSLYHDFGYNFFKLGEEAVVDLNTFTISGKKRAGLRATFNRFEREGYTFSIHQPPFSDALYEELKKVSDAWLGGKKEKSFSLGYFDREYINRAPIATLSDAEGKIIAFTTFMPVYQSGILSVDLMRYYPDAPSGIMDAIFIHLFQWAKENDYHSFNIGMAPLSNVGLSAQSFWSERVAAAIFNNVRYTYSFSGLRHFKEKYKPVWSGKYLAFRKNHSLPVTMLAVTKLIGKRKSS</sequence>
<dbReference type="GO" id="GO:0055091">
    <property type="term" value="P:phospholipid homeostasis"/>
    <property type="evidence" value="ECO:0007669"/>
    <property type="project" value="TreeGrafter"/>
</dbReference>
<evidence type="ECO:0000259" key="15">
    <source>
        <dbReference type="Pfam" id="PF09924"/>
    </source>
</evidence>
<keyword evidence="10 14" id="KW-0472">Membrane</keyword>
<dbReference type="InterPro" id="IPR016181">
    <property type="entry name" value="Acyl_CoA_acyltransferase"/>
</dbReference>
<reference evidence="16 17" key="1">
    <citation type="submission" date="2016-08" db="EMBL/GenBank/DDBJ databases">
        <authorList>
            <person name="Loux V."/>
            <person name="Rue O."/>
        </authorList>
    </citation>
    <scope>NUCLEOTIDE SEQUENCE [LARGE SCALE GENOMIC DNA]</scope>
    <source>
        <strain evidence="16 17">AFSSA_08CEB44bac</strain>
    </source>
</reference>
<dbReference type="GO" id="GO:0005886">
    <property type="term" value="C:plasma membrane"/>
    <property type="evidence" value="ECO:0007669"/>
    <property type="project" value="UniProtKB-SubCell"/>
</dbReference>
<evidence type="ECO:0000256" key="4">
    <source>
        <dbReference type="ARBA" id="ARBA00021546"/>
    </source>
</evidence>
<evidence type="ECO:0000256" key="2">
    <source>
        <dbReference type="ARBA" id="ARBA00008627"/>
    </source>
</evidence>
<evidence type="ECO:0000313" key="17">
    <source>
        <dbReference type="Proteomes" id="UP000242164"/>
    </source>
</evidence>
<evidence type="ECO:0000256" key="7">
    <source>
        <dbReference type="ARBA" id="ARBA00022692"/>
    </source>
</evidence>
<evidence type="ECO:0000256" key="8">
    <source>
        <dbReference type="ARBA" id="ARBA00022989"/>
    </source>
</evidence>
<comment type="similarity">
    <text evidence="2 14">Belongs to the LPG synthase family.</text>
</comment>
<evidence type="ECO:0000256" key="9">
    <source>
        <dbReference type="ARBA" id="ARBA00023098"/>
    </source>
</evidence>
<feature type="transmembrane region" description="Helical" evidence="14">
    <location>
        <begin position="237"/>
        <end position="254"/>
    </location>
</feature>
<keyword evidence="7 14" id="KW-0812">Transmembrane</keyword>
<protein>
    <recommendedName>
        <fullName evidence="4 14">Phosphatidylglycerol lysyltransferase</fullName>
        <ecNumber evidence="3 14">2.3.2.3</ecNumber>
    </recommendedName>
    <alternativeName>
        <fullName evidence="12 14">Lysylphosphatidylglycerol synthase</fullName>
    </alternativeName>
</protein>
<keyword evidence="11 14" id="KW-0046">Antibiotic resistance</keyword>
<dbReference type="EMBL" id="FMIK01000019">
    <property type="protein sequence ID" value="SCL88346.1"/>
    <property type="molecule type" value="Genomic_DNA"/>
</dbReference>
<keyword evidence="5" id="KW-1003">Cell membrane</keyword>
<dbReference type="InterPro" id="IPR022791">
    <property type="entry name" value="L-PG_synthase/AglD"/>
</dbReference>
<dbReference type="GeneID" id="33896540"/>
<dbReference type="GO" id="GO:0006629">
    <property type="term" value="P:lipid metabolic process"/>
    <property type="evidence" value="ECO:0007669"/>
    <property type="project" value="UniProtKB-KW"/>
</dbReference>
<dbReference type="NCBIfam" id="NF033480">
    <property type="entry name" value="bifunc_MprF"/>
    <property type="match status" value="1"/>
</dbReference>
<dbReference type="Pfam" id="PF03706">
    <property type="entry name" value="LPG_synthase_TM"/>
    <property type="match status" value="1"/>
</dbReference>
<feature type="transmembrane region" description="Helical" evidence="14">
    <location>
        <begin position="380"/>
        <end position="397"/>
    </location>
</feature>
<comment type="caution">
    <text evidence="16">The sequence shown here is derived from an EMBL/GenBank/DDBJ whole genome shotgun (WGS) entry which is preliminary data.</text>
</comment>
<dbReference type="PANTHER" id="PTHR34697:SF2">
    <property type="entry name" value="PHOSPHATIDYLGLYCEROL LYSYLTRANSFERASE"/>
    <property type="match status" value="1"/>
</dbReference>
<evidence type="ECO:0000256" key="3">
    <source>
        <dbReference type="ARBA" id="ARBA00012014"/>
    </source>
</evidence>
<feature type="transmembrane region" description="Helical" evidence="14">
    <location>
        <begin position="6"/>
        <end position="26"/>
    </location>
</feature>
<accession>A0AAX2CF90</accession>
<dbReference type="SUPFAM" id="SSF55729">
    <property type="entry name" value="Acyl-CoA N-acyltransferases (Nat)"/>
    <property type="match status" value="1"/>
</dbReference>
<feature type="transmembrane region" description="Helical" evidence="14">
    <location>
        <begin position="434"/>
        <end position="450"/>
    </location>
</feature>
<feature type="transmembrane region" description="Helical" evidence="14">
    <location>
        <begin position="286"/>
        <end position="309"/>
    </location>
</feature>
<feature type="transmembrane region" description="Helical" evidence="14">
    <location>
        <begin position="504"/>
        <end position="524"/>
    </location>
</feature>
<dbReference type="InterPro" id="IPR024320">
    <property type="entry name" value="LPG_synthase_C"/>
</dbReference>
<evidence type="ECO:0000256" key="13">
    <source>
        <dbReference type="ARBA" id="ARBA00047540"/>
    </source>
</evidence>
<feature type="transmembrane region" description="Helical" evidence="14">
    <location>
        <begin position="47"/>
        <end position="69"/>
    </location>
</feature>